<dbReference type="InterPro" id="IPR023170">
    <property type="entry name" value="HhH_base_excis_C"/>
</dbReference>
<dbReference type="STRING" id="498211.CJA_1102"/>
<dbReference type="Gene3D" id="1.10.340.30">
    <property type="entry name" value="Hypothetical protein, domain 2"/>
    <property type="match status" value="1"/>
</dbReference>
<keyword evidence="9 10" id="KW-0326">Glycosidase</keyword>
<dbReference type="PIRSF" id="PIRSF001435">
    <property type="entry name" value="Nth"/>
    <property type="match status" value="1"/>
</dbReference>
<keyword evidence="12" id="KW-0255">Endonuclease</keyword>
<evidence type="ECO:0000256" key="5">
    <source>
        <dbReference type="ARBA" id="ARBA00022801"/>
    </source>
</evidence>
<comment type="similarity">
    <text evidence="1 10">Belongs to the Nth/MutY family.</text>
</comment>
<dbReference type="PANTHER" id="PTHR10359">
    <property type="entry name" value="A/G-SPECIFIC ADENINE GLYCOSYLASE/ENDONUCLEASE III"/>
    <property type="match status" value="1"/>
</dbReference>
<sequence>MCGSRRTNQNFFAKPMSELKPLSKSQRIAFILRRLQELYPQPPIPLQHEDAYTLLIAVLLSAQCTDERVNTVTPALFALADNPADMAKVPVEKIQEIIRPCGLSPQKSRAISVLSSMLMDEHNGQVPEDWEALERLPGVGHKTASVVMSQGFGHPAFPVDTHIHRLAQRWGLTNGKNVVQTEKDLKRLFPQERWNDLHLQIIYYGREHCSARGCDGTVCEICRTCYPNRKKPKIVLKP</sequence>
<reference evidence="12 13" key="1">
    <citation type="journal article" date="2008" name="J. Bacteriol.">
        <title>Insights into plant cell wall degradation from the genome sequence of the soil bacterium Cellvibrio japonicus.</title>
        <authorList>
            <person name="Deboy R.T."/>
            <person name="Mongodin E.F."/>
            <person name="Fouts D.E."/>
            <person name="Tailford L.E."/>
            <person name="Khouri H."/>
            <person name="Emerson J.B."/>
            <person name="Mohamoud Y."/>
            <person name="Watkins K."/>
            <person name="Henrissat B."/>
            <person name="Gilbert H.J."/>
            <person name="Nelson K.E."/>
        </authorList>
    </citation>
    <scope>NUCLEOTIDE SEQUENCE [LARGE SCALE GENOMIC DNA]</scope>
    <source>
        <strain evidence="12 13">Ueda107</strain>
    </source>
</reference>
<comment type="catalytic activity">
    <reaction evidence="10">
        <text>2'-deoxyribonucleotide-(2'-deoxyribose 5'-phosphate)-2'-deoxyribonucleotide-DNA = a 3'-end 2'-deoxyribonucleotide-(2,3-dehydro-2,3-deoxyribose 5'-phosphate)-DNA + a 5'-end 5'-phospho-2'-deoxyribonucleoside-DNA + H(+)</text>
        <dbReference type="Rhea" id="RHEA:66592"/>
        <dbReference type="Rhea" id="RHEA-COMP:13180"/>
        <dbReference type="Rhea" id="RHEA-COMP:16897"/>
        <dbReference type="Rhea" id="RHEA-COMP:17067"/>
        <dbReference type="ChEBI" id="CHEBI:15378"/>
        <dbReference type="ChEBI" id="CHEBI:136412"/>
        <dbReference type="ChEBI" id="CHEBI:157695"/>
        <dbReference type="ChEBI" id="CHEBI:167181"/>
        <dbReference type="EC" id="4.2.99.18"/>
    </reaction>
</comment>
<dbReference type="KEGG" id="cja:CJA_1102"/>
<evidence type="ECO:0000256" key="3">
    <source>
        <dbReference type="ARBA" id="ARBA00022723"/>
    </source>
</evidence>
<evidence type="ECO:0000256" key="10">
    <source>
        <dbReference type="HAMAP-Rule" id="MF_00942"/>
    </source>
</evidence>
<dbReference type="HAMAP" id="MF_00942">
    <property type="entry name" value="Nth"/>
    <property type="match status" value="1"/>
</dbReference>
<keyword evidence="2" id="KW-0004">4Fe-4S</keyword>
<keyword evidence="3" id="KW-0479">Metal-binding</keyword>
<dbReference type="InterPro" id="IPR011257">
    <property type="entry name" value="DNA_glycosylase"/>
</dbReference>
<dbReference type="GO" id="GO:0003677">
    <property type="term" value="F:DNA binding"/>
    <property type="evidence" value="ECO:0007669"/>
    <property type="project" value="UniProtKB-UniRule"/>
</dbReference>
<comment type="cofactor">
    <cofactor evidence="10">
        <name>[4Fe-4S] cluster</name>
        <dbReference type="ChEBI" id="CHEBI:49883"/>
    </cofactor>
    <text evidence="10">Binds 1 [4Fe-4S] cluster.</text>
</comment>
<evidence type="ECO:0000256" key="8">
    <source>
        <dbReference type="ARBA" id="ARBA00023204"/>
    </source>
</evidence>
<evidence type="ECO:0000256" key="4">
    <source>
        <dbReference type="ARBA" id="ARBA00022763"/>
    </source>
</evidence>
<keyword evidence="10" id="KW-0238">DNA-binding</keyword>
<feature type="domain" description="HhH-GPD" evidence="11">
    <location>
        <begin position="60"/>
        <end position="207"/>
    </location>
</feature>
<dbReference type="NCBIfam" id="TIGR01083">
    <property type="entry name" value="nth"/>
    <property type="match status" value="1"/>
</dbReference>
<dbReference type="EMBL" id="CP000934">
    <property type="protein sequence ID" value="ACE83963.1"/>
    <property type="molecule type" value="Genomic_DNA"/>
</dbReference>
<proteinExistence type="inferred from homology"/>
<evidence type="ECO:0000256" key="9">
    <source>
        <dbReference type="ARBA" id="ARBA00023295"/>
    </source>
</evidence>
<evidence type="ECO:0000256" key="1">
    <source>
        <dbReference type="ARBA" id="ARBA00008343"/>
    </source>
</evidence>
<protein>
    <recommendedName>
        <fullName evidence="10">Endonuclease III</fullName>
        <ecNumber evidence="10">4.2.99.18</ecNumber>
    </recommendedName>
    <alternativeName>
        <fullName evidence="10">DNA-(apurinic or apyrimidinic site) lyase</fullName>
    </alternativeName>
</protein>
<dbReference type="GO" id="GO:0046872">
    <property type="term" value="F:metal ion binding"/>
    <property type="evidence" value="ECO:0007669"/>
    <property type="project" value="UniProtKB-KW"/>
</dbReference>
<keyword evidence="5 10" id="KW-0378">Hydrolase</keyword>
<dbReference type="Pfam" id="PF00730">
    <property type="entry name" value="HhH-GPD"/>
    <property type="match status" value="1"/>
</dbReference>
<evidence type="ECO:0000256" key="6">
    <source>
        <dbReference type="ARBA" id="ARBA00023004"/>
    </source>
</evidence>
<keyword evidence="6" id="KW-0408">Iron</keyword>
<dbReference type="FunFam" id="1.10.340.30:FF:000001">
    <property type="entry name" value="Endonuclease III"/>
    <property type="match status" value="1"/>
</dbReference>
<dbReference type="AlphaFoldDB" id="B3PBN8"/>
<dbReference type="GO" id="GO:0140078">
    <property type="term" value="F:class I DNA-(apurinic or apyrimidinic site) endonuclease activity"/>
    <property type="evidence" value="ECO:0007669"/>
    <property type="project" value="UniProtKB-EC"/>
</dbReference>
<dbReference type="InterPro" id="IPR003265">
    <property type="entry name" value="HhH-GPD_domain"/>
</dbReference>
<dbReference type="SMART" id="SM00478">
    <property type="entry name" value="ENDO3c"/>
    <property type="match status" value="1"/>
</dbReference>
<organism evidence="12 13">
    <name type="scientific">Cellvibrio japonicus (strain Ueda107)</name>
    <name type="common">Pseudomonas fluorescens subsp. cellulosa</name>
    <dbReference type="NCBI Taxonomy" id="498211"/>
    <lineage>
        <taxon>Bacteria</taxon>
        <taxon>Pseudomonadati</taxon>
        <taxon>Pseudomonadota</taxon>
        <taxon>Gammaproteobacteria</taxon>
        <taxon>Cellvibrionales</taxon>
        <taxon>Cellvibrionaceae</taxon>
        <taxon>Cellvibrio</taxon>
    </lineage>
</organism>
<evidence type="ECO:0000256" key="7">
    <source>
        <dbReference type="ARBA" id="ARBA00023014"/>
    </source>
</evidence>
<dbReference type="GO" id="GO:0051539">
    <property type="term" value="F:4 iron, 4 sulfur cluster binding"/>
    <property type="evidence" value="ECO:0007669"/>
    <property type="project" value="UniProtKB-KW"/>
</dbReference>
<evidence type="ECO:0000259" key="11">
    <source>
        <dbReference type="SMART" id="SM00478"/>
    </source>
</evidence>
<dbReference type="HOGENOM" id="CLU_012862_3_0_6"/>
<dbReference type="eggNOG" id="COG0177">
    <property type="taxonomic scope" value="Bacteria"/>
</dbReference>
<evidence type="ECO:0000313" key="13">
    <source>
        <dbReference type="Proteomes" id="UP000001036"/>
    </source>
</evidence>
<evidence type="ECO:0000313" key="12">
    <source>
        <dbReference type="EMBL" id="ACE83963.1"/>
    </source>
</evidence>
<keyword evidence="8 10" id="KW-0234">DNA repair</keyword>
<dbReference type="Proteomes" id="UP000001036">
    <property type="component" value="Chromosome"/>
</dbReference>
<dbReference type="InterPro" id="IPR005759">
    <property type="entry name" value="Nth"/>
</dbReference>
<gene>
    <name evidence="10" type="primary">nth</name>
    <name evidence="12" type="ordered locus">CJA_1102</name>
</gene>
<dbReference type="GO" id="GO:0019104">
    <property type="term" value="F:DNA N-glycosylase activity"/>
    <property type="evidence" value="ECO:0007669"/>
    <property type="project" value="UniProtKB-UniRule"/>
</dbReference>
<dbReference type="SUPFAM" id="SSF48150">
    <property type="entry name" value="DNA-glycosylase"/>
    <property type="match status" value="1"/>
</dbReference>
<name>B3PBN8_CELJU</name>
<dbReference type="PANTHER" id="PTHR10359:SF18">
    <property type="entry name" value="ENDONUCLEASE III"/>
    <property type="match status" value="1"/>
</dbReference>
<keyword evidence="7" id="KW-0411">Iron-sulfur</keyword>
<dbReference type="PROSITE" id="PS01155">
    <property type="entry name" value="ENDONUCLEASE_III_2"/>
    <property type="match status" value="1"/>
</dbReference>
<keyword evidence="12" id="KW-0540">Nuclease</keyword>
<keyword evidence="10" id="KW-0456">Lyase</keyword>
<keyword evidence="4 10" id="KW-0227">DNA damage</keyword>
<dbReference type="Gene3D" id="1.10.1670.10">
    <property type="entry name" value="Helix-hairpin-Helix base-excision DNA repair enzymes (C-terminal)"/>
    <property type="match status" value="1"/>
</dbReference>
<dbReference type="FunFam" id="1.10.1670.10:FF:000019">
    <property type="entry name" value="Endonuclease III"/>
    <property type="match status" value="1"/>
</dbReference>
<dbReference type="InterPro" id="IPR004036">
    <property type="entry name" value="Endonuclease-III-like_CS2"/>
</dbReference>
<comment type="caution">
    <text evidence="10">Lacks conserved residue(s) required for the propagation of feature annotation.</text>
</comment>
<keyword evidence="13" id="KW-1185">Reference proteome</keyword>
<evidence type="ECO:0000256" key="2">
    <source>
        <dbReference type="ARBA" id="ARBA00022485"/>
    </source>
</evidence>
<dbReference type="EC" id="4.2.99.18" evidence="10"/>
<dbReference type="CDD" id="cd00056">
    <property type="entry name" value="ENDO3c"/>
    <property type="match status" value="1"/>
</dbReference>
<comment type="function">
    <text evidence="10">DNA repair enzyme that has both DNA N-glycosylase activity and AP-lyase activity. The DNA N-glycosylase activity releases various damaged pyrimidines from DNA by cleaving the N-glycosidic bond, leaving an AP (apurinic/apyrimidinic) site. The AP-lyase activity cleaves the phosphodiester bond 3' to the AP site by a beta-elimination, leaving a 3'-terminal unsaturated sugar and a product with a terminal 5'-phosphate.</text>
</comment>
<accession>B3PBN8</accession>
<dbReference type="GO" id="GO:0006285">
    <property type="term" value="P:base-excision repair, AP site formation"/>
    <property type="evidence" value="ECO:0007669"/>
    <property type="project" value="TreeGrafter"/>
</dbReference>